<proteinExistence type="inferred from homology"/>
<dbReference type="Pfam" id="PF00026">
    <property type="entry name" value="Asp"/>
    <property type="match status" value="1"/>
</dbReference>
<dbReference type="InterPro" id="IPR001461">
    <property type="entry name" value="Aspartic_peptidase_A1"/>
</dbReference>
<dbReference type="InParanoid" id="E1ZWF6"/>
<dbReference type="Gene3D" id="2.40.70.10">
    <property type="entry name" value="Acid Proteases"/>
    <property type="match status" value="1"/>
</dbReference>
<dbReference type="Proteomes" id="UP000000311">
    <property type="component" value="Unassembled WGS sequence"/>
</dbReference>
<name>E1ZWF6_CAMFO</name>
<sequence length="83" mass="9748">KVNCNRISQLPTITFNLAGKDFDLTGKDYIIQHPDDESICITVFWKHDRPYDDEVTWILGMPFIGRYYTKFDMEKNRIGFALA</sequence>
<feature type="domain" description="Peptidase A1" evidence="2">
    <location>
        <begin position="1"/>
        <end position="81"/>
    </location>
</feature>
<dbReference type="GO" id="GO:0006508">
    <property type="term" value="P:proteolysis"/>
    <property type="evidence" value="ECO:0007669"/>
    <property type="project" value="InterPro"/>
</dbReference>
<accession>E1ZWF6</accession>
<dbReference type="OMA" id="TWILGMP"/>
<reference evidence="3 4" key="1">
    <citation type="journal article" date="2010" name="Science">
        <title>Genomic comparison of the ants Camponotus floridanus and Harpegnathos saltator.</title>
        <authorList>
            <person name="Bonasio R."/>
            <person name="Zhang G."/>
            <person name="Ye C."/>
            <person name="Mutti N.S."/>
            <person name="Fang X."/>
            <person name="Qin N."/>
            <person name="Donahue G."/>
            <person name="Yang P."/>
            <person name="Li Q."/>
            <person name="Li C."/>
            <person name="Zhang P."/>
            <person name="Huang Z."/>
            <person name="Berger S.L."/>
            <person name="Reinberg D."/>
            <person name="Wang J."/>
            <person name="Liebig J."/>
        </authorList>
    </citation>
    <scope>NUCLEOTIDE SEQUENCE [LARGE SCALE GENOMIC DNA]</scope>
    <source>
        <strain evidence="4">C129</strain>
    </source>
</reference>
<evidence type="ECO:0000313" key="3">
    <source>
        <dbReference type="EMBL" id="EFN74483.1"/>
    </source>
</evidence>
<dbReference type="PROSITE" id="PS51767">
    <property type="entry name" value="PEPTIDASE_A1"/>
    <property type="match status" value="1"/>
</dbReference>
<gene>
    <name evidence="3" type="ORF">EAG_08493</name>
</gene>
<dbReference type="EMBL" id="GL434826">
    <property type="protein sequence ID" value="EFN74483.1"/>
    <property type="molecule type" value="Genomic_DNA"/>
</dbReference>
<dbReference type="PANTHER" id="PTHR47966">
    <property type="entry name" value="BETA-SITE APP-CLEAVING ENZYME, ISOFORM A-RELATED"/>
    <property type="match status" value="1"/>
</dbReference>
<evidence type="ECO:0000313" key="4">
    <source>
        <dbReference type="Proteomes" id="UP000000311"/>
    </source>
</evidence>
<keyword evidence="4" id="KW-1185">Reference proteome</keyword>
<dbReference type="SUPFAM" id="SSF50630">
    <property type="entry name" value="Acid proteases"/>
    <property type="match status" value="1"/>
</dbReference>
<dbReference type="AlphaFoldDB" id="E1ZWF6"/>
<protein>
    <submittedName>
        <fullName evidence="3">Renin</fullName>
    </submittedName>
</protein>
<feature type="non-terminal residue" evidence="3">
    <location>
        <position position="1"/>
    </location>
</feature>
<dbReference type="InterPro" id="IPR033121">
    <property type="entry name" value="PEPTIDASE_A1"/>
</dbReference>
<evidence type="ECO:0000256" key="1">
    <source>
        <dbReference type="ARBA" id="ARBA00007447"/>
    </source>
</evidence>
<dbReference type="InterPro" id="IPR021109">
    <property type="entry name" value="Peptidase_aspartic_dom_sf"/>
</dbReference>
<dbReference type="MEROPS" id="A01.057"/>
<comment type="similarity">
    <text evidence="1">Belongs to the peptidase A1 family.</text>
</comment>
<evidence type="ECO:0000259" key="2">
    <source>
        <dbReference type="PROSITE" id="PS51767"/>
    </source>
</evidence>
<dbReference type="PANTHER" id="PTHR47966:SF51">
    <property type="entry name" value="BETA-SITE APP-CLEAVING ENZYME, ISOFORM A-RELATED"/>
    <property type="match status" value="1"/>
</dbReference>
<feature type="non-terminal residue" evidence="3">
    <location>
        <position position="83"/>
    </location>
</feature>
<organism evidence="4">
    <name type="scientific">Camponotus floridanus</name>
    <name type="common">Florida carpenter ant</name>
    <dbReference type="NCBI Taxonomy" id="104421"/>
    <lineage>
        <taxon>Eukaryota</taxon>
        <taxon>Metazoa</taxon>
        <taxon>Ecdysozoa</taxon>
        <taxon>Arthropoda</taxon>
        <taxon>Hexapoda</taxon>
        <taxon>Insecta</taxon>
        <taxon>Pterygota</taxon>
        <taxon>Neoptera</taxon>
        <taxon>Endopterygota</taxon>
        <taxon>Hymenoptera</taxon>
        <taxon>Apocrita</taxon>
        <taxon>Aculeata</taxon>
        <taxon>Formicoidea</taxon>
        <taxon>Formicidae</taxon>
        <taxon>Formicinae</taxon>
        <taxon>Camponotus</taxon>
    </lineage>
</organism>
<dbReference type="GO" id="GO:0004190">
    <property type="term" value="F:aspartic-type endopeptidase activity"/>
    <property type="evidence" value="ECO:0007669"/>
    <property type="project" value="InterPro"/>
</dbReference>